<feature type="chain" id="PRO_5016242105" evidence="4">
    <location>
        <begin position="31"/>
        <end position="180"/>
    </location>
</feature>
<keyword evidence="1 4" id="KW-0732">Signal</keyword>
<evidence type="ECO:0000313" key="7">
    <source>
        <dbReference type="Proteomes" id="UP000250235"/>
    </source>
</evidence>
<dbReference type="Gene3D" id="1.20.140.40">
    <property type="entry name" value="Invertase/pectin methylesterase inhibitor family protein"/>
    <property type="match status" value="1"/>
</dbReference>
<dbReference type="AlphaFoldDB" id="A0A2Z7C1L3"/>
<evidence type="ECO:0000313" key="6">
    <source>
        <dbReference type="EMBL" id="KZV38175.1"/>
    </source>
</evidence>
<reference evidence="6 7" key="1">
    <citation type="journal article" date="2015" name="Proc. Natl. Acad. Sci. U.S.A.">
        <title>The resurrection genome of Boea hygrometrica: A blueprint for survival of dehydration.</title>
        <authorList>
            <person name="Xiao L."/>
            <person name="Yang G."/>
            <person name="Zhang L."/>
            <person name="Yang X."/>
            <person name="Zhao S."/>
            <person name="Ji Z."/>
            <person name="Zhou Q."/>
            <person name="Hu M."/>
            <person name="Wang Y."/>
            <person name="Chen M."/>
            <person name="Xu Y."/>
            <person name="Jin H."/>
            <person name="Xiao X."/>
            <person name="Hu G."/>
            <person name="Bao F."/>
            <person name="Hu Y."/>
            <person name="Wan P."/>
            <person name="Li L."/>
            <person name="Deng X."/>
            <person name="Kuang T."/>
            <person name="Xiang C."/>
            <person name="Zhu J.K."/>
            <person name="Oliver M.J."/>
            <person name="He Y."/>
        </authorList>
    </citation>
    <scope>NUCLEOTIDE SEQUENCE [LARGE SCALE GENOMIC DNA]</scope>
    <source>
        <strain evidence="7">cv. XS01</strain>
    </source>
</reference>
<organism evidence="6 7">
    <name type="scientific">Dorcoceras hygrometricum</name>
    <dbReference type="NCBI Taxonomy" id="472368"/>
    <lineage>
        <taxon>Eukaryota</taxon>
        <taxon>Viridiplantae</taxon>
        <taxon>Streptophyta</taxon>
        <taxon>Embryophyta</taxon>
        <taxon>Tracheophyta</taxon>
        <taxon>Spermatophyta</taxon>
        <taxon>Magnoliopsida</taxon>
        <taxon>eudicotyledons</taxon>
        <taxon>Gunneridae</taxon>
        <taxon>Pentapetalae</taxon>
        <taxon>asterids</taxon>
        <taxon>lamiids</taxon>
        <taxon>Lamiales</taxon>
        <taxon>Gesneriaceae</taxon>
        <taxon>Didymocarpoideae</taxon>
        <taxon>Trichosporeae</taxon>
        <taxon>Loxocarpinae</taxon>
        <taxon>Dorcoceras</taxon>
    </lineage>
</organism>
<dbReference type="PANTHER" id="PTHR36710:SF18">
    <property type="entry name" value="PECTINESTERASE INHIBITOR 5-RELATED"/>
    <property type="match status" value="1"/>
</dbReference>
<comment type="similarity">
    <text evidence="3">Belongs to the PMEI family.</text>
</comment>
<gene>
    <name evidence="6" type="ORF">F511_40270</name>
</gene>
<dbReference type="InterPro" id="IPR052421">
    <property type="entry name" value="PCW_Enzyme_Inhibitor"/>
</dbReference>
<dbReference type="Proteomes" id="UP000250235">
    <property type="component" value="Unassembled WGS sequence"/>
</dbReference>
<dbReference type="SMART" id="SM00856">
    <property type="entry name" value="PMEI"/>
    <property type="match status" value="1"/>
</dbReference>
<dbReference type="SUPFAM" id="SSF101148">
    <property type="entry name" value="Plant invertase/pectin methylesterase inhibitor"/>
    <property type="match status" value="1"/>
</dbReference>
<dbReference type="GO" id="GO:0004857">
    <property type="term" value="F:enzyme inhibitor activity"/>
    <property type="evidence" value="ECO:0007669"/>
    <property type="project" value="InterPro"/>
</dbReference>
<evidence type="ECO:0000256" key="1">
    <source>
        <dbReference type="ARBA" id="ARBA00022729"/>
    </source>
</evidence>
<evidence type="ECO:0000256" key="4">
    <source>
        <dbReference type="SAM" id="SignalP"/>
    </source>
</evidence>
<protein>
    <submittedName>
        <fullName evidence="6">Pectinesterase inhibitor-like</fullName>
    </submittedName>
</protein>
<name>A0A2Z7C1L3_9LAMI</name>
<dbReference type="NCBIfam" id="TIGR01614">
    <property type="entry name" value="PME_inhib"/>
    <property type="match status" value="1"/>
</dbReference>
<dbReference type="Pfam" id="PF04043">
    <property type="entry name" value="PMEI"/>
    <property type="match status" value="1"/>
</dbReference>
<feature type="domain" description="Pectinesterase inhibitor" evidence="5">
    <location>
        <begin position="31"/>
        <end position="173"/>
    </location>
</feature>
<evidence type="ECO:0000256" key="2">
    <source>
        <dbReference type="ARBA" id="ARBA00023157"/>
    </source>
</evidence>
<feature type="signal peptide" evidence="4">
    <location>
        <begin position="1"/>
        <end position="30"/>
    </location>
</feature>
<sequence length="180" mass="19851">MVFYSPKNCPIIFFSLSLILLINTNTSVQTSDNDLVHEICPKTRNPTFCFQILGRLTNGSLPELCQAAVRPTRLLAQLAADEARELLIQGQYPAMNERFKSCIGSYRQTDTNLSAVLRVLNAGQYQSLPAEASAAFAEAGACDRQFKRPASEPAQLKKGTKDLEDGCSIVLLISRLLARR</sequence>
<proteinExistence type="inferred from homology"/>
<evidence type="ECO:0000256" key="3">
    <source>
        <dbReference type="ARBA" id="ARBA00038471"/>
    </source>
</evidence>
<dbReference type="InterPro" id="IPR035513">
    <property type="entry name" value="Invertase/methylesterase_inhib"/>
</dbReference>
<evidence type="ECO:0000259" key="5">
    <source>
        <dbReference type="SMART" id="SM00856"/>
    </source>
</evidence>
<dbReference type="OrthoDB" id="913982at2759"/>
<dbReference type="PANTHER" id="PTHR36710">
    <property type="entry name" value="PECTINESTERASE INHIBITOR-LIKE"/>
    <property type="match status" value="1"/>
</dbReference>
<accession>A0A2Z7C1L3</accession>
<keyword evidence="2" id="KW-1015">Disulfide bond</keyword>
<dbReference type="EMBL" id="KV002052">
    <property type="protein sequence ID" value="KZV38175.1"/>
    <property type="molecule type" value="Genomic_DNA"/>
</dbReference>
<dbReference type="InterPro" id="IPR006501">
    <property type="entry name" value="Pectinesterase_inhib_dom"/>
</dbReference>
<keyword evidence="7" id="KW-1185">Reference proteome</keyword>